<protein>
    <recommendedName>
        <fullName evidence="3">LysM domain-containing protein</fullName>
    </recommendedName>
</protein>
<organism evidence="1 2">
    <name type="scientific">Halomonas flagellata</name>
    <dbReference type="NCBI Taxonomy" id="2920385"/>
    <lineage>
        <taxon>Bacteria</taxon>
        <taxon>Pseudomonadati</taxon>
        <taxon>Pseudomonadota</taxon>
        <taxon>Gammaproteobacteria</taxon>
        <taxon>Oceanospirillales</taxon>
        <taxon>Halomonadaceae</taxon>
        <taxon>Halomonas</taxon>
    </lineage>
</organism>
<evidence type="ECO:0000313" key="2">
    <source>
        <dbReference type="Proteomes" id="UP001202117"/>
    </source>
</evidence>
<dbReference type="EMBL" id="JAKVPY010000002">
    <property type="protein sequence ID" value="MCH4561923.1"/>
    <property type="molecule type" value="Genomic_DNA"/>
</dbReference>
<evidence type="ECO:0008006" key="3">
    <source>
        <dbReference type="Google" id="ProtNLM"/>
    </source>
</evidence>
<accession>A0ABS9RQ01</accession>
<gene>
    <name evidence="1" type="ORF">MKP05_02120</name>
</gene>
<reference evidence="1 2" key="1">
    <citation type="submission" date="2022-02" db="EMBL/GenBank/DDBJ databases">
        <title>Halomonas fukangensis sp. nov., a halophilic bacterium isolated from a bulk soil of Kalidium foliatum at Fukang.</title>
        <authorList>
            <person name="Huang Y."/>
        </authorList>
    </citation>
    <scope>NUCLEOTIDE SEQUENCE [LARGE SCALE GENOMIC DNA]</scope>
    <source>
        <strain evidence="1 2">EGI 63088</strain>
    </source>
</reference>
<evidence type="ECO:0000313" key="1">
    <source>
        <dbReference type="EMBL" id="MCH4561923.1"/>
    </source>
</evidence>
<dbReference type="Proteomes" id="UP001202117">
    <property type="component" value="Unassembled WGS sequence"/>
</dbReference>
<proteinExistence type="predicted"/>
<comment type="caution">
    <text evidence="1">The sequence shown here is derived from an EMBL/GenBank/DDBJ whole genome shotgun (WGS) entry which is preliminary data.</text>
</comment>
<keyword evidence="2" id="KW-1185">Reference proteome</keyword>
<dbReference type="RefSeq" id="WP_240566818.1">
    <property type="nucleotide sequence ID" value="NZ_JAKVPY010000002.1"/>
</dbReference>
<name>A0ABS9RQ01_9GAMM</name>
<sequence length="99" mass="10955">MFDPGSRYATLETLTTTGPDGREIRYVARRFLPPAGGGTVIREHIVTEGERLDHLAARYLGDPELFWQLADVNNAMHAEALVEEVGRRLIVALLPEAPS</sequence>